<dbReference type="AlphaFoldDB" id="A0A2G2VUY6"/>
<accession>A0A2G2VUY6</accession>
<evidence type="ECO:0000313" key="3">
    <source>
        <dbReference type="EMBL" id="PHT36774.1"/>
    </source>
</evidence>
<reference evidence="3 4" key="1">
    <citation type="journal article" date="2017" name="Genome Biol.">
        <title>New reference genome sequences of hot pepper reveal the massive evolution of plant disease-resistance genes by retroduplication.</title>
        <authorList>
            <person name="Kim S."/>
            <person name="Park J."/>
            <person name="Yeom S.I."/>
            <person name="Kim Y.M."/>
            <person name="Seo E."/>
            <person name="Kim K.T."/>
            <person name="Kim M.S."/>
            <person name="Lee J.M."/>
            <person name="Cheong K."/>
            <person name="Shin H.S."/>
            <person name="Kim S.B."/>
            <person name="Han K."/>
            <person name="Lee J."/>
            <person name="Park M."/>
            <person name="Lee H.A."/>
            <person name="Lee H.Y."/>
            <person name="Lee Y."/>
            <person name="Oh S."/>
            <person name="Lee J.H."/>
            <person name="Choi E."/>
            <person name="Choi E."/>
            <person name="Lee S.E."/>
            <person name="Jeon J."/>
            <person name="Kim H."/>
            <person name="Choi G."/>
            <person name="Song H."/>
            <person name="Lee J."/>
            <person name="Lee S.C."/>
            <person name="Kwon J.K."/>
            <person name="Lee H.Y."/>
            <person name="Koo N."/>
            <person name="Hong Y."/>
            <person name="Kim R.W."/>
            <person name="Kang W.H."/>
            <person name="Huh J.H."/>
            <person name="Kang B.C."/>
            <person name="Yang T.J."/>
            <person name="Lee Y.H."/>
            <person name="Bennetzen J.L."/>
            <person name="Choi D."/>
        </authorList>
    </citation>
    <scope>NUCLEOTIDE SEQUENCE [LARGE SCALE GENOMIC DNA]</scope>
    <source>
        <strain evidence="4">cv. PBC81</strain>
    </source>
</reference>
<dbReference type="Pfam" id="PF21743">
    <property type="entry name" value="PTM_DIR17_Tudor"/>
    <property type="match status" value="1"/>
</dbReference>
<feature type="region of interest" description="Disordered" evidence="1">
    <location>
        <begin position="97"/>
        <end position="117"/>
    </location>
</feature>
<name>A0A2G2VUY6_CAPBA</name>
<dbReference type="STRING" id="33114.A0A2G2VUY6"/>
<comment type="caution">
    <text evidence="3">The sequence shown here is derived from an EMBL/GenBank/DDBJ whole genome shotgun (WGS) entry which is preliminary data.</text>
</comment>
<evidence type="ECO:0000259" key="2">
    <source>
        <dbReference type="Pfam" id="PF21743"/>
    </source>
</evidence>
<feature type="domain" description="PTM/DIR17-like Tudor" evidence="2">
    <location>
        <begin position="12"/>
        <end position="51"/>
    </location>
</feature>
<evidence type="ECO:0000256" key="1">
    <source>
        <dbReference type="SAM" id="MobiDB-lite"/>
    </source>
</evidence>
<proteinExistence type="predicted"/>
<keyword evidence="4" id="KW-1185">Reference proteome</keyword>
<dbReference type="EMBL" id="MLFT02000010">
    <property type="protein sequence ID" value="PHT36774.1"/>
    <property type="molecule type" value="Genomic_DNA"/>
</dbReference>
<sequence>MSLRKRSLQVVWGQYCCGKVTGFDEEVGWFKVKYVYDDVEDFEWNELEQVLRLLDFTIPLKTIATKIIKSRDPFRNPGVELEIMALERGWRRKKDAPQRPCAVETSENATGKGLPRPCTANPEFHTITELTVSDSLDILKNYLSSFTETGTETMGGLDCGYRENMTLL</sequence>
<protein>
    <submittedName>
        <fullName evidence="3">Dirigent protein 17</fullName>
    </submittedName>
</protein>
<dbReference type="Proteomes" id="UP000224567">
    <property type="component" value="Unassembled WGS sequence"/>
</dbReference>
<dbReference type="InterPro" id="IPR047365">
    <property type="entry name" value="Tudor_AtPTM-like"/>
</dbReference>
<dbReference type="PANTHER" id="PTHR37384">
    <property type="entry name" value="OS01G0835600 PROTEIN"/>
    <property type="match status" value="1"/>
</dbReference>
<reference evidence="4" key="2">
    <citation type="journal article" date="2017" name="J. Anim. Genet.">
        <title>Multiple reference genome sequences of hot pepper reveal the massive evolution of plant disease resistance genes by retroduplication.</title>
        <authorList>
            <person name="Kim S."/>
            <person name="Park J."/>
            <person name="Yeom S.-I."/>
            <person name="Kim Y.-M."/>
            <person name="Seo E."/>
            <person name="Kim K.-T."/>
            <person name="Kim M.-S."/>
            <person name="Lee J.M."/>
            <person name="Cheong K."/>
            <person name="Shin H.-S."/>
            <person name="Kim S.-B."/>
            <person name="Han K."/>
            <person name="Lee J."/>
            <person name="Park M."/>
            <person name="Lee H.-A."/>
            <person name="Lee H.-Y."/>
            <person name="Lee Y."/>
            <person name="Oh S."/>
            <person name="Lee J.H."/>
            <person name="Choi E."/>
            <person name="Choi E."/>
            <person name="Lee S.E."/>
            <person name="Jeon J."/>
            <person name="Kim H."/>
            <person name="Choi G."/>
            <person name="Song H."/>
            <person name="Lee J."/>
            <person name="Lee S.-C."/>
            <person name="Kwon J.-K."/>
            <person name="Lee H.-Y."/>
            <person name="Koo N."/>
            <person name="Hong Y."/>
            <person name="Kim R.W."/>
            <person name="Kang W.-H."/>
            <person name="Huh J.H."/>
            <person name="Kang B.-C."/>
            <person name="Yang T.-J."/>
            <person name="Lee Y.-H."/>
            <person name="Bennetzen J.L."/>
            <person name="Choi D."/>
        </authorList>
    </citation>
    <scope>NUCLEOTIDE SEQUENCE [LARGE SCALE GENOMIC DNA]</scope>
    <source>
        <strain evidence="4">cv. PBC81</strain>
    </source>
</reference>
<organism evidence="3 4">
    <name type="scientific">Capsicum baccatum</name>
    <name type="common">Peruvian pepper</name>
    <dbReference type="NCBI Taxonomy" id="33114"/>
    <lineage>
        <taxon>Eukaryota</taxon>
        <taxon>Viridiplantae</taxon>
        <taxon>Streptophyta</taxon>
        <taxon>Embryophyta</taxon>
        <taxon>Tracheophyta</taxon>
        <taxon>Spermatophyta</taxon>
        <taxon>Magnoliopsida</taxon>
        <taxon>eudicotyledons</taxon>
        <taxon>Gunneridae</taxon>
        <taxon>Pentapetalae</taxon>
        <taxon>asterids</taxon>
        <taxon>lamiids</taxon>
        <taxon>Solanales</taxon>
        <taxon>Solanaceae</taxon>
        <taxon>Solanoideae</taxon>
        <taxon>Capsiceae</taxon>
        <taxon>Capsicum</taxon>
    </lineage>
</organism>
<evidence type="ECO:0000313" key="4">
    <source>
        <dbReference type="Proteomes" id="UP000224567"/>
    </source>
</evidence>
<dbReference type="OrthoDB" id="168165at2759"/>
<gene>
    <name evidence="3" type="ORF">CQW23_24474</name>
</gene>
<dbReference type="PANTHER" id="PTHR37384:SF1">
    <property type="entry name" value="OS01G0835600 PROTEIN"/>
    <property type="match status" value="1"/>
</dbReference>